<dbReference type="InterPro" id="IPR000668">
    <property type="entry name" value="Peptidase_C1A_C"/>
</dbReference>
<keyword evidence="6" id="KW-0865">Zymogen</keyword>
<evidence type="ECO:0000256" key="3">
    <source>
        <dbReference type="ARBA" id="ARBA00022729"/>
    </source>
</evidence>
<dbReference type="FunFam" id="3.90.70.10:FF:000057">
    <property type="entry name" value="Cysteine protease RD19A"/>
    <property type="match status" value="1"/>
</dbReference>
<dbReference type="PANTHER" id="PTHR12411">
    <property type="entry name" value="CYSTEINE PROTEASE FAMILY C1-RELATED"/>
    <property type="match status" value="1"/>
</dbReference>
<keyword evidence="4" id="KW-0378">Hydrolase</keyword>
<keyword evidence="7" id="KW-1015">Disulfide bond</keyword>
<keyword evidence="9" id="KW-0472">Membrane</keyword>
<dbReference type="GO" id="GO:0000323">
    <property type="term" value="C:lytic vacuole"/>
    <property type="evidence" value="ECO:0007669"/>
    <property type="project" value="UniProtKB-ARBA"/>
</dbReference>
<dbReference type="InterPro" id="IPR025661">
    <property type="entry name" value="Pept_asp_AS"/>
</dbReference>
<dbReference type="InterPro" id="IPR013201">
    <property type="entry name" value="Prot_inhib_I29"/>
</dbReference>
<dbReference type="PROSITE" id="PS00639">
    <property type="entry name" value="THIOL_PROTEASE_HIS"/>
    <property type="match status" value="1"/>
</dbReference>
<keyword evidence="2" id="KW-0645">Protease</keyword>
<evidence type="ECO:0000256" key="9">
    <source>
        <dbReference type="SAM" id="Phobius"/>
    </source>
</evidence>
<evidence type="ECO:0000256" key="6">
    <source>
        <dbReference type="ARBA" id="ARBA00023145"/>
    </source>
</evidence>
<protein>
    <submittedName>
        <fullName evidence="12">Uncharacterized protein</fullName>
    </submittedName>
</protein>
<dbReference type="SUPFAM" id="SSF54001">
    <property type="entry name" value="Cysteine proteinases"/>
    <property type="match status" value="1"/>
</dbReference>
<keyword evidence="9" id="KW-1133">Transmembrane helix</keyword>
<dbReference type="CDD" id="cd02248">
    <property type="entry name" value="Peptidase_C1A"/>
    <property type="match status" value="1"/>
</dbReference>
<dbReference type="Pfam" id="PF00112">
    <property type="entry name" value="Peptidase_C1"/>
    <property type="match status" value="1"/>
</dbReference>
<dbReference type="Pfam" id="PF08246">
    <property type="entry name" value="Inhibitor_I29"/>
    <property type="match status" value="1"/>
</dbReference>
<dbReference type="OMA" id="RSATPFW"/>
<evidence type="ECO:0000259" key="10">
    <source>
        <dbReference type="SMART" id="SM00645"/>
    </source>
</evidence>
<dbReference type="InterPro" id="IPR025660">
    <property type="entry name" value="Pept_his_AS"/>
</dbReference>
<dbReference type="InterPro" id="IPR000169">
    <property type="entry name" value="Pept_cys_AS"/>
</dbReference>
<evidence type="ECO:0000256" key="7">
    <source>
        <dbReference type="ARBA" id="ARBA00023157"/>
    </source>
</evidence>
<evidence type="ECO:0000256" key="1">
    <source>
        <dbReference type="ARBA" id="ARBA00008455"/>
    </source>
</evidence>
<dbReference type="GO" id="GO:0006508">
    <property type="term" value="P:proteolysis"/>
    <property type="evidence" value="ECO:0007669"/>
    <property type="project" value="UniProtKB-KW"/>
</dbReference>
<feature type="transmembrane region" description="Helical" evidence="9">
    <location>
        <begin position="36"/>
        <end position="58"/>
    </location>
</feature>
<feature type="domain" description="Cathepsin propeptide inhibitor" evidence="11">
    <location>
        <begin position="90"/>
        <end position="146"/>
    </location>
</feature>
<evidence type="ECO:0000259" key="11">
    <source>
        <dbReference type="SMART" id="SM00848"/>
    </source>
</evidence>
<dbReference type="PROSITE" id="PS00640">
    <property type="entry name" value="THIOL_PROTEASE_ASN"/>
    <property type="match status" value="1"/>
</dbReference>
<reference evidence="12" key="1">
    <citation type="submission" date="2010-04" db="EMBL/GenBank/DDBJ databases">
        <authorList>
            <person name="Reid K.E."/>
            <person name="Liao N."/>
            <person name="Chan S."/>
            <person name="Docking R."/>
            <person name="Taylor G."/>
            <person name="Moore R."/>
            <person name="Mayo M."/>
            <person name="Munro S."/>
            <person name="King J."/>
            <person name="Yanchuk A."/>
            <person name="Holt R."/>
            <person name="Jones S."/>
            <person name="Marra M."/>
            <person name="Ritland C.E."/>
            <person name="Ritland K."/>
            <person name="Bohlmann J."/>
        </authorList>
    </citation>
    <scope>NUCLEOTIDE SEQUENCE</scope>
    <source>
        <tissue evidence="12">Bud</tissue>
    </source>
</reference>
<dbReference type="AlphaFoldDB" id="D5ABL3"/>
<feature type="transmembrane region" description="Helical" evidence="9">
    <location>
        <begin position="12"/>
        <end position="30"/>
    </location>
</feature>
<evidence type="ECO:0000256" key="8">
    <source>
        <dbReference type="ARBA" id="ARBA00023180"/>
    </source>
</evidence>
<keyword evidence="9" id="KW-0812">Transmembrane</keyword>
<keyword evidence="3" id="KW-0732">Signal</keyword>
<evidence type="ECO:0000313" key="12">
    <source>
        <dbReference type="EMBL" id="ADE76932.1"/>
    </source>
</evidence>
<keyword evidence="8" id="KW-0325">Glycoprotein</keyword>
<dbReference type="EMBL" id="BT123620">
    <property type="protein sequence ID" value="ADE76932.1"/>
    <property type="molecule type" value="mRNA"/>
</dbReference>
<organism evidence="12">
    <name type="scientific">Picea sitchensis</name>
    <name type="common">Sitka spruce</name>
    <name type="synonym">Pinus sitchensis</name>
    <dbReference type="NCBI Taxonomy" id="3332"/>
    <lineage>
        <taxon>Eukaryota</taxon>
        <taxon>Viridiplantae</taxon>
        <taxon>Streptophyta</taxon>
        <taxon>Embryophyta</taxon>
        <taxon>Tracheophyta</taxon>
        <taxon>Spermatophyta</taxon>
        <taxon>Pinopsida</taxon>
        <taxon>Pinidae</taxon>
        <taxon>Conifers I</taxon>
        <taxon>Pinales</taxon>
        <taxon>Pinaceae</taxon>
        <taxon>Picea</taxon>
    </lineage>
</organism>
<dbReference type="SMART" id="SM00645">
    <property type="entry name" value="Pept_C1"/>
    <property type="match status" value="1"/>
</dbReference>
<dbReference type="GO" id="GO:0008234">
    <property type="term" value="F:cysteine-type peptidase activity"/>
    <property type="evidence" value="ECO:0007669"/>
    <property type="project" value="UniProtKB-KW"/>
</dbReference>
<evidence type="ECO:0000256" key="2">
    <source>
        <dbReference type="ARBA" id="ARBA00022670"/>
    </source>
</evidence>
<dbReference type="InterPro" id="IPR038765">
    <property type="entry name" value="Papain-like_cys_pep_sf"/>
</dbReference>
<keyword evidence="5" id="KW-0788">Thiol protease</keyword>
<dbReference type="SMART" id="SM00848">
    <property type="entry name" value="Inhibitor_I29"/>
    <property type="match status" value="1"/>
</dbReference>
<dbReference type="MEROPS" id="C01.A05"/>
<feature type="domain" description="Peptidase C1A papain C-terminal" evidence="10">
    <location>
        <begin position="175"/>
        <end position="400"/>
    </location>
</feature>
<sequence>MVWSDTQSLIFAFRVASFAVISILIISSMAGYNTNLLVLAGCMFLLVISTQISFSLGLDNGRVSEGGFIAQVTEKFNREHLLNLRSKTLFDKFIVEHGKVYSTIEEYVRRLRIFEKNLLKAAENQALDPTAVHGITPFSDLTEYEFESRYTGLLGVRQGLVNEKQTAEILPVDDLPANFDWREKGAVTEVKTQGNCGSCWAFSTTGVVEGANFLATGKLLNLSEQQLIDCDHKCDPLNTKACDNGCHGGLMTNAYNYLMEAGGIEEAKNYPYTGVQGDCKFNPDLAAVKAINFTTVNLDEKQIAANLVKHGPLAVGLNAAFMQTYIGGVSCPLICSKRFINHGVLLVGYGHKGFALLRLGYRPYWIIKNSWGKRWGEHGYYKLCRGHGECGMNKMVSAVIPAR</sequence>
<comment type="similarity">
    <text evidence="1">Belongs to the peptidase C1 family.</text>
</comment>
<dbReference type="PROSITE" id="PS00139">
    <property type="entry name" value="THIOL_PROTEASE_CYS"/>
    <property type="match status" value="1"/>
</dbReference>
<proteinExistence type="evidence at transcript level"/>
<accession>D5ABL3</accession>
<dbReference type="InterPro" id="IPR013128">
    <property type="entry name" value="Peptidase_C1A"/>
</dbReference>
<evidence type="ECO:0000256" key="4">
    <source>
        <dbReference type="ARBA" id="ARBA00022801"/>
    </source>
</evidence>
<dbReference type="Gene3D" id="3.90.70.10">
    <property type="entry name" value="Cysteine proteinases"/>
    <property type="match status" value="1"/>
</dbReference>
<dbReference type="PRINTS" id="PR00705">
    <property type="entry name" value="PAPAIN"/>
</dbReference>
<evidence type="ECO:0000256" key="5">
    <source>
        <dbReference type="ARBA" id="ARBA00022807"/>
    </source>
</evidence>
<dbReference type="InterPro" id="IPR039417">
    <property type="entry name" value="Peptidase_C1A_papain-like"/>
</dbReference>
<name>D5ABL3_PICSI</name>